<dbReference type="SUPFAM" id="SSF47413">
    <property type="entry name" value="lambda repressor-like DNA-binding domains"/>
    <property type="match status" value="1"/>
</dbReference>
<sequence>MARSRAAVRTRRCWIDPQDFRQTRLAARLTVDQAAALLFVSSRTVRYWEAGRARIPYAAFKLLKVLRGHGLPGEAWAGWTVTQEALWSPAGHRFLPGELEWLSLVFRQAQAFRVVYRKLRRLQRHGASEGHLSPSPTDRREAPPLPRRAGGEEAEAQAEAGGVALRSR</sequence>
<protein>
    <submittedName>
        <fullName evidence="2">Helix-turn-helix domain-containing protein</fullName>
    </submittedName>
</protein>
<feature type="region of interest" description="Disordered" evidence="1">
    <location>
        <begin position="126"/>
        <end position="168"/>
    </location>
</feature>
<evidence type="ECO:0000313" key="3">
    <source>
        <dbReference type="Proteomes" id="UP000321201"/>
    </source>
</evidence>
<feature type="compositionally biased region" description="Low complexity" evidence="1">
    <location>
        <begin position="157"/>
        <end position="168"/>
    </location>
</feature>
<organism evidence="2 3">
    <name type="scientific">Pelomicrobium methylotrophicum</name>
    <dbReference type="NCBI Taxonomy" id="2602750"/>
    <lineage>
        <taxon>Bacteria</taxon>
        <taxon>Pseudomonadati</taxon>
        <taxon>Pseudomonadota</taxon>
        <taxon>Hydrogenophilia</taxon>
        <taxon>Hydrogenophilia incertae sedis</taxon>
        <taxon>Pelomicrobium</taxon>
    </lineage>
</organism>
<dbReference type="OrthoDB" id="9799384at2"/>
<dbReference type="GO" id="GO:0003677">
    <property type="term" value="F:DNA binding"/>
    <property type="evidence" value="ECO:0007669"/>
    <property type="project" value="InterPro"/>
</dbReference>
<proteinExistence type="predicted"/>
<comment type="caution">
    <text evidence="2">The sequence shown here is derived from an EMBL/GenBank/DDBJ whole genome shotgun (WGS) entry which is preliminary data.</text>
</comment>
<dbReference type="InterPro" id="IPR021077">
    <property type="entry name" value="Phage_phi-Lf_Orf112"/>
</dbReference>
<dbReference type="AlphaFoldDB" id="A0A5C7F1G5"/>
<dbReference type="Gene3D" id="1.10.260.40">
    <property type="entry name" value="lambda repressor-like DNA-binding domains"/>
    <property type="match status" value="1"/>
</dbReference>
<dbReference type="Proteomes" id="UP000321201">
    <property type="component" value="Unassembled WGS sequence"/>
</dbReference>
<keyword evidence="3" id="KW-1185">Reference proteome</keyword>
<dbReference type="EMBL" id="VPFL01000001">
    <property type="protein sequence ID" value="TXF13628.1"/>
    <property type="molecule type" value="Genomic_DNA"/>
</dbReference>
<dbReference type="InterPro" id="IPR010982">
    <property type="entry name" value="Lambda_DNA-bd_dom_sf"/>
</dbReference>
<evidence type="ECO:0000256" key="1">
    <source>
        <dbReference type="SAM" id="MobiDB-lite"/>
    </source>
</evidence>
<gene>
    <name evidence="2" type="ORF">FR698_00485</name>
</gene>
<dbReference type="InParanoid" id="A0A5C7F1G5"/>
<reference evidence="2 3" key="1">
    <citation type="submission" date="2019-08" db="EMBL/GenBank/DDBJ databases">
        <title>Pelomicrobium methylotrophicum gen. nov., sp. nov. a moderately thermophilic, facultatively anaerobic, lithoautotrophic and methylotrophic bacterium isolated from a terrestrial mud volcano.</title>
        <authorList>
            <person name="Slobodkina G.B."/>
            <person name="Merkel A.Y."/>
            <person name="Slobodkin A.I."/>
        </authorList>
    </citation>
    <scope>NUCLEOTIDE SEQUENCE [LARGE SCALE GENOMIC DNA]</scope>
    <source>
        <strain evidence="2 3">SM250</strain>
    </source>
</reference>
<name>A0A5C7F1G5_9PROT</name>
<accession>A0A5C7F1G5</accession>
<dbReference type="Pfam" id="PF12375">
    <property type="entry name" value="DUF3653"/>
    <property type="match status" value="1"/>
</dbReference>
<dbReference type="RefSeq" id="WP_147798215.1">
    <property type="nucleotide sequence ID" value="NZ_VPFL01000001.1"/>
</dbReference>
<evidence type="ECO:0000313" key="2">
    <source>
        <dbReference type="EMBL" id="TXF13628.1"/>
    </source>
</evidence>
<dbReference type="NCBIfam" id="NF040522">
    <property type="entry name" value="VC1465_fam"/>
    <property type="match status" value="1"/>
</dbReference>